<reference evidence="1 2" key="1">
    <citation type="submission" date="2020-07" db="EMBL/GenBank/DDBJ databases">
        <title>Genomic Encyclopedia of Type Strains, Phase IV (KMG-IV): sequencing the most valuable type-strain genomes for metagenomic binning, comparative biology and taxonomic classification.</title>
        <authorList>
            <person name="Goeker M."/>
        </authorList>
    </citation>
    <scope>NUCLEOTIDE SEQUENCE [LARGE SCALE GENOMIC DNA]</scope>
    <source>
        <strain evidence="1 2">DSM 17721</strain>
    </source>
</reference>
<dbReference type="AlphaFoldDB" id="A0A7W0HLG4"/>
<organism evidence="1 2">
    <name type="scientific">Desulfosalsimonas propionicica</name>
    <dbReference type="NCBI Taxonomy" id="332175"/>
    <lineage>
        <taxon>Bacteria</taxon>
        <taxon>Pseudomonadati</taxon>
        <taxon>Thermodesulfobacteriota</taxon>
        <taxon>Desulfobacteria</taxon>
        <taxon>Desulfobacterales</taxon>
        <taxon>Desulfosalsimonadaceae</taxon>
        <taxon>Desulfosalsimonas</taxon>
    </lineage>
</organism>
<protein>
    <submittedName>
        <fullName evidence="1">Uncharacterized protein</fullName>
    </submittedName>
</protein>
<gene>
    <name evidence="1" type="ORF">HNR65_002629</name>
</gene>
<keyword evidence="2" id="KW-1185">Reference proteome</keyword>
<evidence type="ECO:0000313" key="1">
    <source>
        <dbReference type="EMBL" id="MBA2882287.1"/>
    </source>
</evidence>
<dbReference type="RefSeq" id="WP_181551927.1">
    <property type="nucleotide sequence ID" value="NZ_JACDUS010000008.1"/>
</dbReference>
<sequence length="287" mass="32935">MQDITEKLAQAVLQQLEAEIVLSRQVVHYLESMTGVSSARDLEPKLEYGDDAEVCSLLELIFYPDQEGQCAIEPLLEKMEPTEDDISRLQQILCENNIHTRLIFPDNTMTKAMPVPRDSLISYIRRLKLNRHMDDQVVSAMDQHIAHRRDVLLARVMLRNSRIAFLPPVVSFLCHFFSIMPEKAQDWKASLELVIPLLESAAPDTDIYTRLMDQKRHYAEMIRRAENASEQLKQVPVEALIMRGTNIATIGEHEARTRMALIDETAIYVFGQTEFDEFPGPPLILNF</sequence>
<name>A0A7W0HLG4_9BACT</name>
<dbReference type="Proteomes" id="UP000525298">
    <property type="component" value="Unassembled WGS sequence"/>
</dbReference>
<dbReference type="EMBL" id="JACDUS010000008">
    <property type="protein sequence ID" value="MBA2882287.1"/>
    <property type="molecule type" value="Genomic_DNA"/>
</dbReference>
<comment type="caution">
    <text evidence="1">The sequence shown here is derived from an EMBL/GenBank/DDBJ whole genome shotgun (WGS) entry which is preliminary data.</text>
</comment>
<evidence type="ECO:0000313" key="2">
    <source>
        <dbReference type="Proteomes" id="UP000525298"/>
    </source>
</evidence>
<accession>A0A7W0HLG4</accession>
<proteinExistence type="predicted"/>